<feature type="transmembrane region" description="Helical" evidence="2">
    <location>
        <begin position="484"/>
        <end position="510"/>
    </location>
</feature>
<feature type="compositionally biased region" description="Basic and acidic residues" evidence="1">
    <location>
        <begin position="517"/>
        <end position="527"/>
    </location>
</feature>
<sequence length="542" mass="55243">MGAFTPGFLPGGSSGLSCGLRLRSRDFGYDEGWRVMRRRTGWWRTAAAVGAALCVATMSAGPATAADPPAPYGYADGARTVEGATSSTGAVRLAAGGAYRSSIGPGGKLYYRLDLGAAANAYVSATVVPDAGAAVASADGIRVSLQDADAHRCSYETARFGATRSAHPVTAWASREIGSDEYMCQEAGTYYVVVERVGGAGSGSGTGTGPGSASGSASGSVSGSPSAGASEEWGLELGFVSEPAVTKGGSTRAPDSFDSAPPESLSGDPESRSGGSGFATASPVGQGVWQDEAGIRAGETLFYKVPVGWGQQLHVTAELGSTTGGDGYVGNAFVLSLYNPVRGFVNERTANYGGEQRSTALDPLPPVAYENRFSLEDEVSGMRFAGWYYLALHLGTSVADRYGEKPLGLTLRVRLGGKAEGGPGYLGISEPGGIFEVTAEDREAAETGATGETLDGAGVSGGREDAQTSDGREGSGASGESRRLAMTVVAAGGIGTGSLLVFGLVVWTLVARRRASADVRTEAERSKASTAPRGRHGASRGR</sequence>
<feature type="compositionally biased region" description="Gly residues" evidence="1">
    <location>
        <begin position="203"/>
        <end position="212"/>
    </location>
</feature>
<keyword evidence="2" id="KW-0472">Membrane</keyword>
<keyword evidence="2" id="KW-1133">Transmembrane helix</keyword>
<evidence type="ECO:0000313" key="4">
    <source>
        <dbReference type="Proteomes" id="UP000030760"/>
    </source>
</evidence>
<proteinExistence type="predicted"/>
<evidence type="ECO:0000313" key="3">
    <source>
        <dbReference type="EMBL" id="EMF52632.1"/>
    </source>
</evidence>
<protein>
    <submittedName>
        <fullName evidence="3">Uncharacterized protein</fullName>
    </submittedName>
</protein>
<accession>M3D8Q5</accession>
<feature type="region of interest" description="Disordered" evidence="1">
    <location>
        <begin position="203"/>
        <end position="230"/>
    </location>
</feature>
<evidence type="ECO:0000256" key="2">
    <source>
        <dbReference type="SAM" id="Phobius"/>
    </source>
</evidence>
<feature type="region of interest" description="Disordered" evidence="1">
    <location>
        <begin position="244"/>
        <end position="285"/>
    </location>
</feature>
<organism evidence="3 4">
    <name type="scientific">Streptomyces bottropensis ATCC 25435</name>
    <dbReference type="NCBI Taxonomy" id="1054862"/>
    <lineage>
        <taxon>Bacteria</taxon>
        <taxon>Bacillati</taxon>
        <taxon>Actinomycetota</taxon>
        <taxon>Actinomycetes</taxon>
        <taxon>Kitasatosporales</taxon>
        <taxon>Streptomycetaceae</taxon>
        <taxon>Streptomyces</taxon>
    </lineage>
</organism>
<keyword evidence="2" id="KW-0812">Transmembrane</keyword>
<name>M3D8Q5_9ACTN</name>
<feature type="region of interest" description="Disordered" evidence="1">
    <location>
        <begin position="444"/>
        <end position="481"/>
    </location>
</feature>
<dbReference type="EMBL" id="KB405094">
    <property type="protein sequence ID" value="EMF52632.1"/>
    <property type="molecule type" value="Genomic_DNA"/>
</dbReference>
<feature type="region of interest" description="Disordered" evidence="1">
    <location>
        <begin position="517"/>
        <end position="542"/>
    </location>
</feature>
<dbReference type="Proteomes" id="UP000030760">
    <property type="component" value="Unassembled WGS sequence"/>
</dbReference>
<dbReference type="AlphaFoldDB" id="M3D8Q5"/>
<evidence type="ECO:0000256" key="1">
    <source>
        <dbReference type="SAM" id="MobiDB-lite"/>
    </source>
</evidence>
<gene>
    <name evidence="3" type="ORF">SBD_5708</name>
</gene>
<feature type="compositionally biased region" description="Low complexity" evidence="1">
    <location>
        <begin position="213"/>
        <end position="230"/>
    </location>
</feature>
<reference evidence="4" key="1">
    <citation type="journal article" date="2013" name="Genome Announc.">
        <title>Draft Genome Sequence of Streptomyces bottropensis ATCC 25435, a Bottromycin-Producing Actinomycete.</title>
        <authorList>
            <person name="Zhang H."/>
            <person name="Zhou W."/>
            <person name="Zhuang Y."/>
            <person name="Liang X."/>
            <person name="Liu T."/>
        </authorList>
    </citation>
    <scope>NUCLEOTIDE SEQUENCE [LARGE SCALE GENOMIC DNA]</scope>
    <source>
        <strain evidence="4">ATCC 25435</strain>
    </source>
</reference>
<feature type="compositionally biased region" description="Basic and acidic residues" evidence="1">
    <location>
        <begin position="462"/>
        <end position="473"/>
    </location>
</feature>
<feature type="compositionally biased region" description="Basic residues" evidence="1">
    <location>
        <begin position="533"/>
        <end position="542"/>
    </location>
</feature>